<dbReference type="OrthoDB" id="273089at2759"/>
<dbReference type="GO" id="GO:0004842">
    <property type="term" value="F:ubiquitin-protein transferase activity"/>
    <property type="evidence" value="ECO:0007669"/>
    <property type="project" value="TreeGrafter"/>
</dbReference>
<comment type="caution">
    <text evidence="6">The sequence shown here is derived from an EMBL/GenBank/DDBJ whole genome shotgun (WGS) entry which is preliminary data.</text>
</comment>
<feature type="transmembrane region" description="Helical" evidence="4">
    <location>
        <begin position="180"/>
        <end position="210"/>
    </location>
</feature>
<dbReference type="GO" id="GO:0016567">
    <property type="term" value="P:protein ubiquitination"/>
    <property type="evidence" value="ECO:0007669"/>
    <property type="project" value="TreeGrafter"/>
</dbReference>
<organism evidence="6 7">
    <name type="scientific">Rhynchospora breviuscula</name>
    <dbReference type="NCBI Taxonomy" id="2022672"/>
    <lineage>
        <taxon>Eukaryota</taxon>
        <taxon>Viridiplantae</taxon>
        <taxon>Streptophyta</taxon>
        <taxon>Embryophyta</taxon>
        <taxon>Tracheophyta</taxon>
        <taxon>Spermatophyta</taxon>
        <taxon>Magnoliopsida</taxon>
        <taxon>Liliopsida</taxon>
        <taxon>Poales</taxon>
        <taxon>Cyperaceae</taxon>
        <taxon>Cyperoideae</taxon>
        <taxon>Rhynchosporeae</taxon>
        <taxon>Rhynchospora</taxon>
    </lineage>
</organism>
<dbReference type="PROSITE" id="PS51292">
    <property type="entry name" value="ZF_RING_CH"/>
    <property type="match status" value="1"/>
</dbReference>
<accession>A0A9Q0C731</accession>
<keyword evidence="3" id="KW-0862">Zinc</keyword>
<dbReference type="PANTHER" id="PTHR23012">
    <property type="entry name" value="RING/FYVE/PHD ZINC FINGER DOMAIN-CONTAINING"/>
    <property type="match status" value="1"/>
</dbReference>
<reference evidence="6" key="1">
    <citation type="journal article" date="2022" name="Cell">
        <title>Repeat-based holocentromeres influence genome architecture and karyotype evolution.</title>
        <authorList>
            <person name="Hofstatter P.G."/>
            <person name="Thangavel G."/>
            <person name="Lux T."/>
            <person name="Neumann P."/>
            <person name="Vondrak T."/>
            <person name="Novak P."/>
            <person name="Zhang M."/>
            <person name="Costa L."/>
            <person name="Castellani M."/>
            <person name="Scott A."/>
            <person name="Toegelov H."/>
            <person name="Fuchs J."/>
            <person name="Mata-Sucre Y."/>
            <person name="Dias Y."/>
            <person name="Vanzela A.L.L."/>
            <person name="Huettel B."/>
            <person name="Almeida C.C.S."/>
            <person name="Simkova H."/>
            <person name="Souza G."/>
            <person name="Pedrosa-Harand A."/>
            <person name="Macas J."/>
            <person name="Mayer K.F.X."/>
            <person name="Houben A."/>
            <person name="Marques A."/>
        </authorList>
    </citation>
    <scope>NUCLEOTIDE SEQUENCE</scope>
    <source>
        <strain evidence="6">RhyBre1mFocal</strain>
    </source>
</reference>
<evidence type="ECO:0000313" key="7">
    <source>
        <dbReference type="Proteomes" id="UP001151287"/>
    </source>
</evidence>
<dbReference type="SUPFAM" id="SSF57850">
    <property type="entry name" value="RING/U-box"/>
    <property type="match status" value="1"/>
</dbReference>
<keyword evidence="4" id="KW-0812">Transmembrane</keyword>
<gene>
    <name evidence="6" type="ORF">LUZ63_019822</name>
</gene>
<dbReference type="AlphaFoldDB" id="A0A9Q0C731"/>
<keyword evidence="2" id="KW-0863">Zinc-finger</keyword>
<evidence type="ECO:0000256" key="2">
    <source>
        <dbReference type="ARBA" id="ARBA00022771"/>
    </source>
</evidence>
<proteinExistence type="predicted"/>
<evidence type="ECO:0000256" key="1">
    <source>
        <dbReference type="ARBA" id="ARBA00022723"/>
    </source>
</evidence>
<dbReference type="Gene3D" id="3.30.40.10">
    <property type="entry name" value="Zinc/RING finger domain, C3HC4 (zinc finger)"/>
    <property type="match status" value="1"/>
</dbReference>
<name>A0A9Q0C731_9POAL</name>
<evidence type="ECO:0000313" key="6">
    <source>
        <dbReference type="EMBL" id="KAJ1688432.1"/>
    </source>
</evidence>
<dbReference type="SMART" id="SM00744">
    <property type="entry name" value="RINGv"/>
    <property type="match status" value="1"/>
</dbReference>
<keyword evidence="4" id="KW-1133">Transmembrane helix</keyword>
<evidence type="ECO:0000256" key="3">
    <source>
        <dbReference type="ARBA" id="ARBA00022833"/>
    </source>
</evidence>
<protein>
    <recommendedName>
        <fullName evidence="5">RING-CH-type domain-containing protein</fullName>
    </recommendedName>
</protein>
<sequence length="234" mass="26648">MGDHFALMGDRLITEATLQVAIERMKSTESTCVIDVEPSVKDQGESNCGEMSVQCRICHDEDLVCEMDAPCSCIGSLKPNFYTSIENKLNKQNAGRFKYVHPRCVLRWCQEKGNTNCEICLKQFRGYIINRRIVLHMRDSIIRTNFEMQQRSASRRISTYNYTERNPANSSNQHSKSEKLMLCFLLAIFLVPLKIFVAALGSFLLIFFIAVPALQRLYQQQETADPTLGAGFNV</sequence>
<dbReference type="PANTHER" id="PTHR23012:SF174">
    <property type="entry name" value="OS01G0121200 PROTEIN"/>
    <property type="match status" value="1"/>
</dbReference>
<dbReference type="Proteomes" id="UP001151287">
    <property type="component" value="Unassembled WGS sequence"/>
</dbReference>
<evidence type="ECO:0000256" key="4">
    <source>
        <dbReference type="SAM" id="Phobius"/>
    </source>
</evidence>
<dbReference type="GO" id="GO:0008270">
    <property type="term" value="F:zinc ion binding"/>
    <property type="evidence" value="ECO:0007669"/>
    <property type="project" value="UniProtKB-KW"/>
</dbReference>
<evidence type="ECO:0000259" key="5">
    <source>
        <dbReference type="PROSITE" id="PS51292"/>
    </source>
</evidence>
<dbReference type="InterPro" id="IPR011016">
    <property type="entry name" value="Znf_RING-CH"/>
</dbReference>
<keyword evidence="7" id="KW-1185">Reference proteome</keyword>
<dbReference type="InterPro" id="IPR013083">
    <property type="entry name" value="Znf_RING/FYVE/PHD"/>
</dbReference>
<feature type="domain" description="RING-CH-type" evidence="5">
    <location>
        <begin position="47"/>
        <end position="127"/>
    </location>
</feature>
<keyword evidence="4" id="KW-0472">Membrane</keyword>
<dbReference type="GO" id="GO:0016020">
    <property type="term" value="C:membrane"/>
    <property type="evidence" value="ECO:0007669"/>
    <property type="project" value="TreeGrafter"/>
</dbReference>
<dbReference type="InterPro" id="IPR033275">
    <property type="entry name" value="MARCH-like"/>
</dbReference>
<dbReference type="Pfam" id="PF12906">
    <property type="entry name" value="RINGv"/>
    <property type="match status" value="1"/>
</dbReference>
<dbReference type="EMBL" id="JAMQYH010000005">
    <property type="protein sequence ID" value="KAJ1688432.1"/>
    <property type="molecule type" value="Genomic_DNA"/>
</dbReference>
<keyword evidence="1" id="KW-0479">Metal-binding</keyword>